<dbReference type="EMBL" id="VTPU01000039">
    <property type="protein sequence ID" value="TZG30636.1"/>
    <property type="molecule type" value="Genomic_DNA"/>
</dbReference>
<feature type="signal peptide" evidence="1">
    <location>
        <begin position="1"/>
        <end position="24"/>
    </location>
</feature>
<comment type="caution">
    <text evidence="3">The sequence shown here is derived from an EMBL/GenBank/DDBJ whole genome shotgun (WGS) entry which is preliminary data.</text>
</comment>
<proteinExistence type="predicted"/>
<dbReference type="Pfam" id="PF13609">
    <property type="entry name" value="Porin_4"/>
    <property type="match status" value="1"/>
</dbReference>
<dbReference type="InterPro" id="IPR023614">
    <property type="entry name" value="Porin_dom_sf"/>
</dbReference>
<dbReference type="SUPFAM" id="SSF56935">
    <property type="entry name" value="Porins"/>
    <property type="match status" value="1"/>
</dbReference>
<feature type="domain" description="Porin" evidence="2">
    <location>
        <begin position="14"/>
        <end position="280"/>
    </location>
</feature>
<dbReference type="GO" id="GO:0015288">
    <property type="term" value="F:porin activity"/>
    <property type="evidence" value="ECO:0007669"/>
    <property type="project" value="InterPro"/>
</dbReference>
<keyword evidence="1" id="KW-0732">Signal</keyword>
<keyword evidence="4" id="KW-1185">Reference proteome</keyword>
<evidence type="ECO:0000259" key="2">
    <source>
        <dbReference type="Pfam" id="PF13609"/>
    </source>
</evidence>
<dbReference type="AlphaFoldDB" id="A0A5D9CGU1"/>
<dbReference type="GO" id="GO:0016020">
    <property type="term" value="C:membrane"/>
    <property type="evidence" value="ECO:0007669"/>
    <property type="project" value="InterPro"/>
</dbReference>
<dbReference type="RefSeq" id="WP_149323694.1">
    <property type="nucleotide sequence ID" value="NZ_JARWAH010000012.1"/>
</dbReference>
<evidence type="ECO:0000256" key="1">
    <source>
        <dbReference type="SAM" id="SignalP"/>
    </source>
</evidence>
<name>A0A5D9CGU1_HALER</name>
<feature type="chain" id="PRO_5023123894" evidence="1">
    <location>
        <begin position="25"/>
        <end position="330"/>
    </location>
</feature>
<reference evidence="3 4" key="1">
    <citation type="submission" date="2019-08" db="EMBL/GenBank/DDBJ databases">
        <title>Draft Genome Sequence of Halomonas eurihalina Isolated from Preserved Hide-surface.</title>
        <authorList>
            <person name="Hussain S.A."/>
            <person name="Xu A."/>
            <person name="Sarker M."/>
            <person name="Sommers C."/>
        </authorList>
    </citation>
    <scope>NUCLEOTIDE SEQUENCE [LARGE SCALE GENOMIC DNA]</scope>
    <source>
        <strain evidence="3 4">MS1</strain>
    </source>
</reference>
<organism evidence="3 4">
    <name type="scientific">Halomonas eurihalina</name>
    <dbReference type="NCBI Taxonomy" id="42566"/>
    <lineage>
        <taxon>Bacteria</taxon>
        <taxon>Pseudomonadati</taxon>
        <taxon>Pseudomonadota</taxon>
        <taxon>Gammaproteobacteria</taxon>
        <taxon>Oceanospirillales</taxon>
        <taxon>Halomonadaceae</taxon>
        <taxon>Halomonas</taxon>
    </lineage>
</organism>
<gene>
    <name evidence="3" type="ORF">FZZ93_18125</name>
</gene>
<sequence length="330" mass="36713">MNTNNISALCTGFCLLSTAAAAQATPEIYGQVAARIIDQEHHDRSIEAYDVRLGVKGQGKYANITVLYELEAEYTAAVNDSDDNKNDDSELEVRSARLLFPTQYGVFALAPKTPSSQYQTLYGAVDIFETNRAYSDNGVSHIFDQDQTSSHVIAWRSPRKYGFQGLISYLTGSTDSGTNSDYMTWWIEWKAGQDNALSGLRAAIGQVNIDSRAVHAHADDDAMRTAATISYTHNGLHLGATYEHSDFQEFANLDRENYGLVASYTHKGYTLGAGYYERRFDDDSMSFQDNSGTVITLQKRFDENLMFFIENGNFDLDEQSSLSIGAKLTF</sequence>
<protein>
    <submittedName>
        <fullName evidence="3">Porin</fullName>
    </submittedName>
</protein>
<dbReference type="InterPro" id="IPR033900">
    <property type="entry name" value="Gram_neg_porin_domain"/>
</dbReference>
<evidence type="ECO:0000313" key="3">
    <source>
        <dbReference type="EMBL" id="TZG30636.1"/>
    </source>
</evidence>
<dbReference type="OrthoDB" id="6350092at2"/>
<dbReference type="Gene3D" id="2.40.160.10">
    <property type="entry name" value="Porin"/>
    <property type="match status" value="1"/>
</dbReference>
<evidence type="ECO:0000313" key="4">
    <source>
        <dbReference type="Proteomes" id="UP000324260"/>
    </source>
</evidence>
<accession>A0A5D9CGU1</accession>
<dbReference type="Proteomes" id="UP000324260">
    <property type="component" value="Unassembled WGS sequence"/>
</dbReference>